<keyword evidence="2" id="KW-0963">Cytoplasm</keyword>
<reference evidence="9" key="2">
    <citation type="submission" date="2019-06" db="EMBL/GenBank/DDBJ databases">
        <title>Genomics analysis of Aphanomyces spp. identifies a new class of oomycete effector associated with host adaptation.</title>
        <authorList>
            <person name="Gaulin E."/>
        </authorList>
    </citation>
    <scope>NUCLEOTIDE SEQUENCE</scope>
    <source>
        <strain evidence="9">CBS 578.67</strain>
    </source>
</reference>
<reference evidence="10 11" key="1">
    <citation type="submission" date="2019-03" db="EMBL/GenBank/DDBJ databases">
        <authorList>
            <person name="Gaulin E."/>
            <person name="Dumas B."/>
        </authorList>
    </citation>
    <scope>NUCLEOTIDE SEQUENCE [LARGE SCALE GENOMIC DNA]</scope>
    <source>
        <strain evidence="10">CBS 568.67</strain>
    </source>
</reference>
<dbReference type="AlphaFoldDB" id="A0A485KJ21"/>
<protein>
    <submittedName>
        <fullName evidence="10">Aste57867_7943 protein</fullName>
    </submittedName>
</protein>
<keyword evidence="11" id="KW-1185">Reference proteome</keyword>
<feature type="region of interest" description="Disordered" evidence="7">
    <location>
        <begin position="543"/>
        <end position="564"/>
    </location>
</feature>
<proteinExistence type="predicted"/>
<feature type="coiled-coil region" evidence="6">
    <location>
        <begin position="261"/>
        <end position="393"/>
    </location>
</feature>
<keyword evidence="4" id="KW-0206">Cytoskeleton</keyword>
<comment type="subcellular location">
    <subcellularLocation>
        <location evidence="1">Cytoplasm</location>
        <location evidence="1">Cytoskeleton</location>
        <location evidence="1">Microtubule organizing center</location>
        <location evidence="1">Centrosome</location>
    </subcellularLocation>
</comment>
<dbReference type="Gene3D" id="2.170.210.20">
    <property type="entry name" value="Spindle assembly abnormal protein 6, N-terminal domain"/>
    <property type="match status" value="1"/>
</dbReference>
<evidence type="ECO:0000259" key="8">
    <source>
        <dbReference type="Pfam" id="PF16531"/>
    </source>
</evidence>
<keyword evidence="5" id="KW-0131">Cell cycle</keyword>
<evidence type="ECO:0000256" key="2">
    <source>
        <dbReference type="ARBA" id="ARBA00022490"/>
    </source>
</evidence>
<sequence>MDEFDREKPLFDGKVRVLVQQPDRDDRHAQLTIRLLNGQRALNSNQKERVLRIEITDDEELEMFFLYVWSVSEEEFHDLKHQQRLLVDFPKFATNFMDLLTCCLAKPTPLHESSSNHRPEGQAPLSYLAVLNTNDENMNGRSIFSIVETNAFKRLTHLSLQFTPGDDAEVKLYLAARLRQTTHEKRRLIDDLAASTSELKDTKASEAALQKQVDQAVQTHAEQMGQAKMTFSEEMTAQKEAALKTLHETERMYAGKLDTLRTTTKVEIDRLQEKVAEYETTTQALTKTKYQHEMKIEQMEIHAAELEKTNKLFAAELDALKTQNKTLDQDVFTKEKQLNQNDMRMAALTQQVADKEEVLQKTMELLQAANNHKHEIEETLKMYKTNHNAMQQKLEMSISEINKGNEIIEHIKSQSDSFKAKMQLKSKILKQQELLVNEKERRHDQQSQQIKALKNELLLRDDQLSLMQSKQDELVRKLDESNKLLASNQQVITWLNKEINEAQLTHHKRTAYSTAFTFQPPTSTSAAAAPASSHVPMSNYGASTTLPSTSSLPRRYGSGIGSFT</sequence>
<accession>A0A485KJ21</accession>
<evidence type="ECO:0000256" key="3">
    <source>
        <dbReference type="ARBA" id="ARBA00023054"/>
    </source>
</evidence>
<dbReference type="GO" id="GO:0005813">
    <property type="term" value="C:centrosome"/>
    <property type="evidence" value="ECO:0007669"/>
    <property type="project" value="UniProtKB-SubCell"/>
</dbReference>
<dbReference type="Pfam" id="PF16531">
    <property type="entry name" value="SAS-6_N"/>
    <property type="match status" value="1"/>
</dbReference>
<dbReference type="EMBL" id="VJMH01005004">
    <property type="protein sequence ID" value="KAF0701628.1"/>
    <property type="molecule type" value="Genomic_DNA"/>
</dbReference>
<feature type="compositionally biased region" description="Low complexity" evidence="7">
    <location>
        <begin position="543"/>
        <end position="553"/>
    </location>
</feature>
<dbReference type="SUPFAM" id="SSF57997">
    <property type="entry name" value="Tropomyosin"/>
    <property type="match status" value="1"/>
</dbReference>
<dbReference type="InterPro" id="IPR038558">
    <property type="entry name" value="SAS-6_N_sf"/>
</dbReference>
<dbReference type="InterPro" id="IPR032396">
    <property type="entry name" value="SAS-6_N"/>
</dbReference>
<gene>
    <name evidence="10" type="primary">Aste57867_7943</name>
    <name evidence="9" type="ORF">As57867_007913</name>
    <name evidence="10" type="ORF">ASTE57867_7943</name>
</gene>
<feature type="coiled-coil region" evidence="6">
    <location>
        <begin position="429"/>
        <end position="456"/>
    </location>
</feature>
<evidence type="ECO:0000256" key="1">
    <source>
        <dbReference type="ARBA" id="ARBA00004300"/>
    </source>
</evidence>
<organism evidence="10 11">
    <name type="scientific">Aphanomyces stellatus</name>
    <dbReference type="NCBI Taxonomy" id="120398"/>
    <lineage>
        <taxon>Eukaryota</taxon>
        <taxon>Sar</taxon>
        <taxon>Stramenopiles</taxon>
        <taxon>Oomycota</taxon>
        <taxon>Saprolegniomycetes</taxon>
        <taxon>Saprolegniales</taxon>
        <taxon>Verrucalvaceae</taxon>
        <taxon>Aphanomyces</taxon>
    </lineage>
</organism>
<evidence type="ECO:0000256" key="6">
    <source>
        <dbReference type="SAM" id="Coils"/>
    </source>
</evidence>
<keyword evidence="3 6" id="KW-0175">Coiled coil</keyword>
<evidence type="ECO:0000313" key="9">
    <source>
        <dbReference type="EMBL" id="KAF0701628.1"/>
    </source>
</evidence>
<evidence type="ECO:0000313" key="11">
    <source>
        <dbReference type="Proteomes" id="UP000332933"/>
    </source>
</evidence>
<evidence type="ECO:0000256" key="4">
    <source>
        <dbReference type="ARBA" id="ARBA00023212"/>
    </source>
</evidence>
<dbReference type="OrthoDB" id="49058at2759"/>
<feature type="domain" description="Spindle assembly abnormal protein 6 N-terminal" evidence="8">
    <location>
        <begin position="10"/>
        <end position="162"/>
    </location>
</feature>
<evidence type="ECO:0000313" key="10">
    <source>
        <dbReference type="EMBL" id="VFT84836.1"/>
    </source>
</evidence>
<name>A0A485KJ21_9STRA</name>
<dbReference type="PANTHER" id="PTHR44281">
    <property type="entry name" value="SPINDLE ASSEMBLY ABNORMAL PROTEIN 6 HOMOLOG"/>
    <property type="match status" value="1"/>
</dbReference>
<evidence type="ECO:0000256" key="7">
    <source>
        <dbReference type="SAM" id="MobiDB-lite"/>
    </source>
</evidence>
<dbReference type="PANTHER" id="PTHR44281:SF2">
    <property type="entry name" value="SPINDLE ASSEMBLY ABNORMAL PROTEIN 6 HOMOLOG"/>
    <property type="match status" value="1"/>
</dbReference>
<dbReference type="EMBL" id="CAADRA010005025">
    <property type="protein sequence ID" value="VFT84836.1"/>
    <property type="molecule type" value="Genomic_DNA"/>
</dbReference>
<evidence type="ECO:0000256" key="5">
    <source>
        <dbReference type="ARBA" id="ARBA00023306"/>
    </source>
</evidence>
<dbReference type="Proteomes" id="UP000332933">
    <property type="component" value="Unassembled WGS sequence"/>
</dbReference>
<dbReference type="CDD" id="cd10142">
    <property type="entry name" value="HD_SAS6_N"/>
    <property type="match status" value="1"/>
</dbReference>